<keyword evidence="3" id="KW-1185">Reference proteome</keyword>
<protein>
    <submittedName>
        <fullName evidence="2">Uncharacterized protein</fullName>
    </submittedName>
</protein>
<feature type="region of interest" description="Disordered" evidence="1">
    <location>
        <begin position="58"/>
        <end position="89"/>
    </location>
</feature>
<evidence type="ECO:0000313" key="3">
    <source>
        <dbReference type="Proteomes" id="UP000299102"/>
    </source>
</evidence>
<feature type="compositionally biased region" description="Basic and acidic residues" evidence="1">
    <location>
        <begin position="58"/>
        <end position="69"/>
    </location>
</feature>
<sequence length="345" mass="37800">MAQNSSSHRNGHRVTRYGAIVKISAMRWWGHCSPRTLHLRRRIALAVLRLKKGIEGERLIRQRKQDKGSTRPPPPAPAAPEQAPSREPRPLGRKVMKLHLKYVINNFFSTLPSIPNVDSSGEEWARNSSGVGAAGAGAGRAGPASALGAPAGPGPFPRECSTKSAERMRRERFFFPFQPPRAYVMPCQVLADDMNSVYAGTFIRFQVASLRTLIPTDVFLCPRVIRKSGTAPDPWGSMPSKNCIETGRRAFKRFQESTALNVEGLKDRLLAGGRAAPRYLRPSGELILGFSLYDLPVTLASSIIRAGGVSGRGPAAGPMYGHNSDAPSLFPHYIIHRERRGECNS</sequence>
<reference evidence="2 3" key="1">
    <citation type="journal article" date="2019" name="Commun. Biol.">
        <title>The bagworm genome reveals a unique fibroin gene that provides high tensile strength.</title>
        <authorList>
            <person name="Kono N."/>
            <person name="Nakamura H."/>
            <person name="Ohtoshi R."/>
            <person name="Tomita M."/>
            <person name="Numata K."/>
            <person name="Arakawa K."/>
        </authorList>
    </citation>
    <scope>NUCLEOTIDE SEQUENCE [LARGE SCALE GENOMIC DNA]</scope>
</reference>
<gene>
    <name evidence="2" type="ORF">EVAR_24586_1</name>
</gene>
<dbReference type="AlphaFoldDB" id="A0A4C1W6L6"/>
<proteinExistence type="predicted"/>
<dbReference type="EMBL" id="BGZK01000478">
    <property type="protein sequence ID" value="GBP46179.1"/>
    <property type="molecule type" value="Genomic_DNA"/>
</dbReference>
<comment type="caution">
    <text evidence="2">The sequence shown here is derived from an EMBL/GenBank/DDBJ whole genome shotgun (WGS) entry which is preliminary data.</text>
</comment>
<name>A0A4C1W6L6_EUMVA</name>
<evidence type="ECO:0000256" key="1">
    <source>
        <dbReference type="SAM" id="MobiDB-lite"/>
    </source>
</evidence>
<organism evidence="2 3">
    <name type="scientific">Eumeta variegata</name>
    <name type="common">Bagworm moth</name>
    <name type="synonym">Eumeta japonica</name>
    <dbReference type="NCBI Taxonomy" id="151549"/>
    <lineage>
        <taxon>Eukaryota</taxon>
        <taxon>Metazoa</taxon>
        <taxon>Ecdysozoa</taxon>
        <taxon>Arthropoda</taxon>
        <taxon>Hexapoda</taxon>
        <taxon>Insecta</taxon>
        <taxon>Pterygota</taxon>
        <taxon>Neoptera</taxon>
        <taxon>Endopterygota</taxon>
        <taxon>Lepidoptera</taxon>
        <taxon>Glossata</taxon>
        <taxon>Ditrysia</taxon>
        <taxon>Tineoidea</taxon>
        <taxon>Psychidae</taxon>
        <taxon>Oiketicinae</taxon>
        <taxon>Eumeta</taxon>
    </lineage>
</organism>
<evidence type="ECO:0000313" key="2">
    <source>
        <dbReference type="EMBL" id="GBP46179.1"/>
    </source>
</evidence>
<feature type="compositionally biased region" description="Low complexity" evidence="1">
    <location>
        <begin position="141"/>
        <end position="150"/>
    </location>
</feature>
<dbReference type="Proteomes" id="UP000299102">
    <property type="component" value="Unassembled WGS sequence"/>
</dbReference>
<accession>A0A4C1W6L6</accession>
<feature type="region of interest" description="Disordered" evidence="1">
    <location>
        <begin position="119"/>
        <end position="161"/>
    </location>
</feature>